<dbReference type="EMBL" id="SKFH01000022">
    <property type="protein sequence ID" value="TCZ69353.1"/>
    <property type="molecule type" value="Genomic_DNA"/>
</dbReference>
<evidence type="ECO:0000313" key="3">
    <source>
        <dbReference type="EMBL" id="TCZ64133.1"/>
    </source>
</evidence>
<dbReference type="AlphaFoldDB" id="A0A4V6P634"/>
<dbReference type="OrthoDB" id="5513217at2"/>
<protein>
    <submittedName>
        <fullName evidence="3">DUF3347 domain-containing protein</fullName>
    </submittedName>
</protein>
<accession>A0A4V6P634</accession>
<feature type="domain" description="DUF3347" evidence="2">
    <location>
        <begin position="56"/>
        <end position="142"/>
    </location>
</feature>
<name>A0A4V6P634_9BACT</name>
<dbReference type="Proteomes" id="UP000295164">
    <property type="component" value="Unassembled WGS sequence"/>
</dbReference>
<dbReference type="InterPro" id="IPR021782">
    <property type="entry name" value="DUF3347"/>
</dbReference>
<reference evidence="3 5" key="1">
    <citation type="submission" date="2019-03" db="EMBL/GenBank/DDBJ databases">
        <authorList>
            <person name="Kim M.K.M."/>
        </authorList>
    </citation>
    <scope>NUCLEOTIDE SEQUENCE [LARGE SCALE GENOMIC DNA]</scope>
    <source>
        <strain evidence="3 5">17J68-15</strain>
    </source>
</reference>
<feature type="signal peptide" evidence="1">
    <location>
        <begin position="1"/>
        <end position="23"/>
    </location>
</feature>
<sequence>MRKFIWILALAAAALGVYFVAFHQSEEPAGPEPEKQKPVAQSKYSAAFNTSVGKAMADYDALREQLVNWDSAAVKTQAAKLQTSLGSVAYDELHKDTAIYETAISYKDMFAGDLTAMQTAPNLTEARRSFNSLSQNLYDLLRVIRYDAAPTYLIECNMAFNDTEPGVWLNSSSTVRNPYMGLHHPTYKGGMLKCGEPKDSLLFAVNK</sequence>
<dbReference type="Pfam" id="PF11827">
    <property type="entry name" value="DUF3347"/>
    <property type="match status" value="1"/>
</dbReference>
<feature type="chain" id="PRO_5044610214" evidence="1">
    <location>
        <begin position="24"/>
        <end position="207"/>
    </location>
</feature>
<evidence type="ECO:0000313" key="5">
    <source>
        <dbReference type="Proteomes" id="UP000295164"/>
    </source>
</evidence>
<keyword evidence="1" id="KW-0732">Signal</keyword>
<keyword evidence="5" id="KW-1185">Reference proteome</keyword>
<organism evidence="3 5">
    <name type="scientific">Flaviaesturariibacter aridisoli</name>
    <dbReference type="NCBI Taxonomy" id="2545761"/>
    <lineage>
        <taxon>Bacteria</taxon>
        <taxon>Pseudomonadati</taxon>
        <taxon>Bacteroidota</taxon>
        <taxon>Chitinophagia</taxon>
        <taxon>Chitinophagales</taxon>
        <taxon>Chitinophagaceae</taxon>
        <taxon>Flaviaestuariibacter</taxon>
    </lineage>
</organism>
<proteinExistence type="predicted"/>
<evidence type="ECO:0000313" key="4">
    <source>
        <dbReference type="EMBL" id="TCZ69353.1"/>
    </source>
</evidence>
<gene>
    <name evidence="4" type="ORF">E0486_12625</name>
    <name evidence="3" type="ORF">E0486_18355</name>
</gene>
<dbReference type="RefSeq" id="WP_131852543.1">
    <property type="nucleotide sequence ID" value="NZ_SKFH01000022.1"/>
</dbReference>
<comment type="caution">
    <text evidence="3">The sequence shown here is derived from an EMBL/GenBank/DDBJ whole genome shotgun (WGS) entry which is preliminary data.</text>
</comment>
<evidence type="ECO:0000259" key="2">
    <source>
        <dbReference type="Pfam" id="PF11827"/>
    </source>
</evidence>
<dbReference type="EMBL" id="SKFH01000069">
    <property type="protein sequence ID" value="TCZ64133.1"/>
    <property type="molecule type" value="Genomic_DNA"/>
</dbReference>
<evidence type="ECO:0000256" key="1">
    <source>
        <dbReference type="SAM" id="SignalP"/>
    </source>
</evidence>